<dbReference type="AlphaFoldDB" id="F8X545"/>
<dbReference type="EMBL" id="ADLW01000021">
    <property type="protein sequence ID" value="EGK04743.1"/>
    <property type="molecule type" value="Genomic_DNA"/>
</dbReference>
<evidence type="ECO:0008006" key="3">
    <source>
        <dbReference type="Google" id="ProtNLM"/>
    </source>
</evidence>
<evidence type="ECO:0000313" key="1">
    <source>
        <dbReference type="EMBL" id="EGK04743.1"/>
    </source>
</evidence>
<dbReference type="STRING" id="742767.HMPREF9456_03354"/>
<protein>
    <recommendedName>
        <fullName evidence="3">Lipoprotein</fullName>
    </recommendedName>
</protein>
<name>F8X545_9BACT</name>
<dbReference type="GeneID" id="78083946"/>
<reference evidence="1 2" key="1">
    <citation type="submission" date="2011-04" db="EMBL/GenBank/DDBJ databases">
        <title>The Genome Sequence of Dysgonomonas mossii DSM 22836.</title>
        <authorList>
            <consortium name="The Broad Institute Genome Sequencing Platform"/>
            <person name="Earl A."/>
            <person name="Ward D."/>
            <person name="Feldgarden M."/>
            <person name="Gevers D."/>
            <person name="Pudlo N."/>
            <person name="Martens E."/>
            <person name="Allen-Vercoe E."/>
            <person name="Young S.K."/>
            <person name="Zeng Q."/>
            <person name="Gargeya S."/>
            <person name="Fitzgerald M."/>
            <person name="Haas B."/>
            <person name="Abouelleil A."/>
            <person name="Alvarado L."/>
            <person name="Arachchi H.M."/>
            <person name="Berlin A."/>
            <person name="Brown A."/>
            <person name="Chapman S.B."/>
            <person name="Chen Z."/>
            <person name="Dunbar C."/>
            <person name="Freedman E."/>
            <person name="Gearin G."/>
            <person name="Gellesch M."/>
            <person name="Goldberg J."/>
            <person name="Griggs A."/>
            <person name="Gujja S."/>
            <person name="Heiman D."/>
            <person name="Howarth C."/>
            <person name="Larson L."/>
            <person name="Lui A."/>
            <person name="MacDonald P.J.P."/>
            <person name="Mehta T."/>
            <person name="Montmayeur A."/>
            <person name="Murphy C."/>
            <person name="Neiman D."/>
            <person name="Pearson M."/>
            <person name="Priest M."/>
            <person name="Roberts A."/>
            <person name="Saif S."/>
            <person name="Shea T."/>
            <person name="Shenoy N."/>
            <person name="Sisk P."/>
            <person name="Stolte C."/>
            <person name="Sykes S."/>
            <person name="Yandava C."/>
            <person name="Wortman J."/>
            <person name="Nusbaum C."/>
            <person name="Birren B."/>
        </authorList>
    </citation>
    <scope>NUCLEOTIDE SEQUENCE [LARGE SCALE GENOMIC DNA]</scope>
    <source>
        <strain evidence="1 2">DSM 22836</strain>
    </source>
</reference>
<dbReference type="PROSITE" id="PS51257">
    <property type="entry name" value="PROKAR_LIPOPROTEIN"/>
    <property type="match status" value="1"/>
</dbReference>
<dbReference type="Proteomes" id="UP000006420">
    <property type="component" value="Unassembled WGS sequence"/>
</dbReference>
<proteinExistence type="predicted"/>
<comment type="caution">
    <text evidence="1">The sequence shown here is derived from an EMBL/GenBank/DDBJ whole genome shotgun (WGS) entry which is preliminary data.</text>
</comment>
<evidence type="ECO:0000313" key="2">
    <source>
        <dbReference type="Proteomes" id="UP000006420"/>
    </source>
</evidence>
<organism evidence="1 2">
    <name type="scientific">Dysgonomonas mossii DSM 22836</name>
    <dbReference type="NCBI Taxonomy" id="742767"/>
    <lineage>
        <taxon>Bacteria</taxon>
        <taxon>Pseudomonadati</taxon>
        <taxon>Bacteroidota</taxon>
        <taxon>Bacteroidia</taxon>
        <taxon>Bacteroidales</taxon>
        <taxon>Dysgonomonadaceae</taxon>
        <taxon>Dysgonomonas</taxon>
    </lineage>
</organism>
<keyword evidence="2" id="KW-1185">Reference proteome</keyword>
<sequence>MSNLYKILALMPIVVILSCFLYQERKNLEIAEKIHYMDSLEIDRKDKRIKTQDSIIDALYYLKVTNITIIEKDTVVSHE</sequence>
<accession>F8X545</accession>
<dbReference type="HOGENOM" id="CLU_2600462_0_0_10"/>
<dbReference type="RefSeq" id="WP_006844721.1">
    <property type="nucleotide sequence ID" value="NZ_AQWJ01000016.1"/>
</dbReference>
<gene>
    <name evidence="1" type="ORF">HMPREF9456_03354</name>
</gene>